<proteinExistence type="predicted"/>
<name>A0ACC3CDI9_PYRYE</name>
<dbReference type="Proteomes" id="UP000798662">
    <property type="component" value="Chromosome 3"/>
</dbReference>
<reference evidence="1" key="1">
    <citation type="submission" date="2019-11" db="EMBL/GenBank/DDBJ databases">
        <title>Nori genome reveals adaptations in red seaweeds to the harsh intertidal environment.</title>
        <authorList>
            <person name="Wang D."/>
            <person name="Mao Y."/>
        </authorList>
    </citation>
    <scope>NUCLEOTIDE SEQUENCE</scope>
    <source>
        <tissue evidence="1">Gametophyte</tissue>
    </source>
</reference>
<evidence type="ECO:0000313" key="2">
    <source>
        <dbReference type="Proteomes" id="UP000798662"/>
    </source>
</evidence>
<gene>
    <name evidence="1" type="ORF">I4F81_010370</name>
</gene>
<protein>
    <submittedName>
        <fullName evidence="1">Uncharacterized protein</fullName>
    </submittedName>
</protein>
<accession>A0ACC3CDI9</accession>
<keyword evidence="2" id="KW-1185">Reference proteome</keyword>
<comment type="caution">
    <text evidence="1">The sequence shown here is derived from an EMBL/GenBank/DDBJ whole genome shotgun (WGS) entry which is preliminary data.</text>
</comment>
<sequence>MEGGEGGAPPSGGVPSSPLLPVLALCCVERERALLRFFPRSPCSPLSSGDPGDAGNVSPRRGGCVRVRGHWHTPNSPVPFRCCIRVLCFFLCPLPSRAACGCVRRTTTLSLGRPRHRTGSSSGISRTRRSGPRRSVRHRPLPLAPSLPLPLLAAFPPDCAVAGLSLFAVRPPLAWLWRPFAALLLALYRPFFASSTPRPSPLPFSLHQQLMALCCVYDDDQRELACVRLRAARPPCAAAGAASNVYRVVV</sequence>
<dbReference type="EMBL" id="CM020620">
    <property type="protein sequence ID" value="KAK1867873.1"/>
    <property type="molecule type" value="Genomic_DNA"/>
</dbReference>
<organism evidence="1 2">
    <name type="scientific">Pyropia yezoensis</name>
    <name type="common">Susabi-nori</name>
    <name type="synonym">Porphyra yezoensis</name>
    <dbReference type="NCBI Taxonomy" id="2788"/>
    <lineage>
        <taxon>Eukaryota</taxon>
        <taxon>Rhodophyta</taxon>
        <taxon>Bangiophyceae</taxon>
        <taxon>Bangiales</taxon>
        <taxon>Bangiaceae</taxon>
        <taxon>Pyropia</taxon>
    </lineage>
</organism>
<evidence type="ECO:0000313" key="1">
    <source>
        <dbReference type="EMBL" id="KAK1867873.1"/>
    </source>
</evidence>